<feature type="domain" description="Phospholipid/glycerol acyltransferase" evidence="7">
    <location>
        <begin position="69"/>
        <end position="180"/>
    </location>
</feature>
<comment type="caution">
    <text evidence="8">The sequence shown here is derived from an EMBL/GenBank/DDBJ whole genome shotgun (WGS) entry which is preliminary data.</text>
</comment>
<proteinExistence type="predicted"/>
<keyword evidence="2" id="KW-0444">Lipid biosynthesis</keyword>
<feature type="region of interest" description="Disordered" evidence="6">
    <location>
        <begin position="252"/>
        <end position="277"/>
    </location>
</feature>
<evidence type="ECO:0000256" key="4">
    <source>
        <dbReference type="ARBA" id="ARBA00023098"/>
    </source>
</evidence>
<keyword evidence="5 8" id="KW-0012">Acyltransferase</keyword>
<evidence type="ECO:0000256" key="2">
    <source>
        <dbReference type="ARBA" id="ARBA00022516"/>
    </source>
</evidence>
<evidence type="ECO:0000256" key="5">
    <source>
        <dbReference type="ARBA" id="ARBA00023315"/>
    </source>
</evidence>
<dbReference type="InterPro" id="IPR002123">
    <property type="entry name" value="Plipid/glycerol_acylTrfase"/>
</dbReference>
<dbReference type="AlphaFoldDB" id="A0A6M0JZB3"/>
<dbReference type="SUPFAM" id="SSF69593">
    <property type="entry name" value="Glycerol-3-phosphate (1)-acyltransferase"/>
    <property type="match status" value="1"/>
</dbReference>
<evidence type="ECO:0000313" key="9">
    <source>
        <dbReference type="Proteomes" id="UP000483379"/>
    </source>
</evidence>
<dbReference type="CDD" id="cd07989">
    <property type="entry name" value="LPLAT_AGPAT-like"/>
    <property type="match status" value="1"/>
</dbReference>
<dbReference type="Pfam" id="PF01553">
    <property type="entry name" value="Acyltransferase"/>
    <property type="match status" value="1"/>
</dbReference>
<evidence type="ECO:0000313" key="8">
    <source>
        <dbReference type="EMBL" id="NEV62003.1"/>
    </source>
</evidence>
<gene>
    <name evidence="8" type="ORF">G3446_08885</name>
</gene>
<dbReference type="Proteomes" id="UP000483379">
    <property type="component" value="Unassembled WGS sequence"/>
</dbReference>
<evidence type="ECO:0000256" key="6">
    <source>
        <dbReference type="SAM" id="MobiDB-lite"/>
    </source>
</evidence>
<keyword evidence="9" id="KW-1185">Reference proteome</keyword>
<protein>
    <submittedName>
        <fullName evidence="8">1-acyl-sn-glycerol-3-phosphate acyltransferase</fullName>
    </submittedName>
</protein>
<dbReference type="SMART" id="SM00563">
    <property type="entry name" value="PlsC"/>
    <property type="match status" value="1"/>
</dbReference>
<evidence type="ECO:0000256" key="1">
    <source>
        <dbReference type="ARBA" id="ARBA00005189"/>
    </source>
</evidence>
<dbReference type="EMBL" id="JAAIJQ010000020">
    <property type="protein sequence ID" value="NEV62003.1"/>
    <property type="molecule type" value="Genomic_DNA"/>
</dbReference>
<keyword evidence="3 8" id="KW-0808">Transferase</keyword>
<name>A0A6M0JZB3_9GAMM</name>
<dbReference type="GO" id="GO:0003841">
    <property type="term" value="F:1-acylglycerol-3-phosphate O-acyltransferase activity"/>
    <property type="evidence" value="ECO:0007669"/>
    <property type="project" value="TreeGrafter"/>
</dbReference>
<evidence type="ECO:0000259" key="7">
    <source>
        <dbReference type="SMART" id="SM00563"/>
    </source>
</evidence>
<sequence length="277" mass="30846">MIARVTYRGLRVAEHLITGAVIAAYVRARYGRAERPPAWLPAAVRWWHARLCRALGIEIEVRGRLAHGCLLVGNHISWLDIPAIGAQDNIGFLSKSDVRHWPLIGWMAEIAGTRFIERGGNQSSQVFDHLRSDLMRGRAVMIFPEGTTTDGDSVKRFHPRLLAAAQAPDLGIQPVAISYHRGDDPAPDQDAPYVGEDSLAANLWRLLRHPNLIAKIRFLPPIRDTQGEQRRALAERTRAAVLEALDLPQYQRAKPPITDEALQPDARRPAPSQVCVS</sequence>
<keyword evidence="4" id="KW-0443">Lipid metabolism</keyword>
<organism evidence="8 9">
    <name type="scientific">Thiorhodococcus minor</name>
    <dbReference type="NCBI Taxonomy" id="57489"/>
    <lineage>
        <taxon>Bacteria</taxon>
        <taxon>Pseudomonadati</taxon>
        <taxon>Pseudomonadota</taxon>
        <taxon>Gammaproteobacteria</taxon>
        <taxon>Chromatiales</taxon>
        <taxon>Chromatiaceae</taxon>
        <taxon>Thiorhodococcus</taxon>
    </lineage>
</organism>
<dbReference type="PANTHER" id="PTHR10434">
    <property type="entry name" value="1-ACYL-SN-GLYCEROL-3-PHOSPHATE ACYLTRANSFERASE"/>
    <property type="match status" value="1"/>
</dbReference>
<evidence type="ECO:0000256" key="3">
    <source>
        <dbReference type="ARBA" id="ARBA00022679"/>
    </source>
</evidence>
<accession>A0A6M0JZB3</accession>
<dbReference type="RefSeq" id="WP_164452475.1">
    <property type="nucleotide sequence ID" value="NZ_JAAIJQ010000020.1"/>
</dbReference>
<dbReference type="PANTHER" id="PTHR10434:SF64">
    <property type="entry name" value="1-ACYL-SN-GLYCEROL-3-PHOSPHATE ACYLTRANSFERASE-RELATED"/>
    <property type="match status" value="1"/>
</dbReference>
<comment type="pathway">
    <text evidence="1">Lipid metabolism.</text>
</comment>
<reference evidence="8 9" key="1">
    <citation type="submission" date="2020-02" db="EMBL/GenBank/DDBJ databases">
        <title>Genome sequences of Thiorhodococcus mannitoliphagus and Thiorhodococcus minor, purple sulfur photosynthetic bacteria in the gammaproteobacterial family, Chromatiaceae.</title>
        <authorList>
            <person name="Aviles F.A."/>
            <person name="Meyer T.E."/>
            <person name="Kyndt J.A."/>
        </authorList>
    </citation>
    <scope>NUCLEOTIDE SEQUENCE [LARGE SCALE GENOMIC DNA]</scope>
    <source>
        <strain evidence="8 9">DSM 11518</strain>
    </source>
</reference>
<dbReference type="GO" id="GO:0006654">
    <property type="term" value="P:phosphatidic acid biosynthetic process"/>
    <property type="evidence" value="ECO:0007669"/>
    <property type="project" value="TreeGrafter"/>
</dbReference>